<dbReference type="InterPro" id="IPR036389">
    <property type="entry name" value="RNase_III_sf"/>
</dbReference>
<gene>
    <name evidence="6" type="ORF">ACFQ5X_21285</name>
</gene>
<dbReference type="EMBL" id="JBHTMM010000026">
    <property type="protein sequence ID" value="MFD1308377.1"/>
    <property type="molecule type" value="Genomic_DNA"/>
</dbReference>
<evidence type="ECO:0000256" key="2">
    <source>
        <dbReference type="ARBA" id="ARBA00022884"/>
    </source>
</evidence>
<keyword evidence="2 3" id="KW-0694">RNA-binding</keyword>
<accession>A0ABW3XG83</accession>
<protein>
    <recommendedName>
        <fullName evidence="5">DRBM domain-containing protein</fullName>
    </recommendedName>
</protein>
<dbReference type="RefSeq" id="WP_381236192.1">
    <property type="nucleotide sequence ID" value="NZ_JBHSKH010000026.1"/>
</dbReference>
<evidence type="ECO:0000256" key="1">
    <source>
        <dbReference type="ARBA" id="ARBA00010183"/>
    </source>
</evidence>
<dbReference type="PROSITE" id="PS50137">
    <property type="entry name" value="DS_RBD"/>
    <property type="match status" value="2"/>
</dbReference>
<feature type="domain" description="DRBM" evidence="5">
    <location>
        <begin position="582"/>
        <end position="654"/>
    </location>
</feature>
<dbReference type="Gene3D" id="3.30.160.20">
    <property type="match status" value="1"/>
</dbReference>
<sequence length="920" mass="101226">MNRWVGIVSLRDAPVVTPIHRIALAIEAANRRRSYVFDGRDVPYTRMRSEIRSVARRYAFLQDWERWNVATDAVRWFHDGAVSPRSLPAWLSEDLRPRLRPRKHAPVTSTPPPQRASSAPVRRRTALALRTPQREAPRPAPSARPPRALRGVDVVRRPLRALPQECTPIPLSAELADRLRRHGIDVREDSPLAHWLALASCHSSYFYENPHLFPDMSDETLTMLGKVGAGAADVMIADDYTSKFAPDELGLQNKAIVTLRSLVRNELGSWIAGTKAVLLGLGEAQGRAASVSQYVAYQVIGVLVLHGHFDAVRLLLRAVCPSLLDPPAVNALDPVTTLHKYVSAQEMSWTYVADGPQHEQSFTATAVDARGRQAQGVAASKKKARSAAAESFLDMYEPQWRGSSAEGSVSRPNPSTYRSADREHDEAVADLETMFELPSASRPWLSQALTHSSYAYEHKAEFAAARQRDNALLANHGSFVLNFLAAEARARAVLSRTLSPEDDEARIVTPTNADCRALGQALFLRTGYLLGRGETSGAAAESVENPAQAVAAVAWRTHGSRLLLRRPEVLDHWLGALDNAQDPHTQLQALCSAYSVHIEEQYSETGAHHERSFWCTLILHQGDRTLRWRGADGGSNKTRAKLLASQELLDVLDASLSVEELQWSASERKVLRFMLTAQMRGMSALKARTRTKAAARGDLGVALLTTGDIDSFVAWTREVEQLVGPVPEHAREGIASFYRAALHDARKGTGSALARAERLTDGDSSAIATTFAATAVRRAMSQPETGTLRDVIARWWQEQARATPVRLNDELMDEEPNLLPAQLGAVREVLNWCGEAAASIDGRIDVEFDARDGKTHLLVAMPGVDVAATCSALSDVLTRTLPFVDCMPDEDRLLVRLTDIPGTEDLCSLAQLGLEEYLWA</sequence>
<comment type="caution">
    <text evidence="6">The sequence shown here is derived from an EMBL/GenBank/DDBJ whole genome shotgun (WGS) entry which is preliminary data.</text>
</comment>
<feature type="domain" description="DRBM" evidence="5">
    <location>
        <begin position="333"/>
        <end position="398"/>
    </location>
</feature>
<organism evidence="6 7">
    <name type="scientific">Streptomyces kaempferi</name>
    <dbReference type="NCBI Taxonomy" id="333725"/>
    <lineage>
        <taxon>Bacteria</taxon>
        <taxon>Bacillati</taxon>
        <taxon>Actinomycetota</taxon>
        <taxon>Actinomycetes</taxon>
        <taxon>Kitasatosporales</taxon>
        <taxon>Streptomycetaceae</taxon>
        <taxon>Streptomyces</taxon>
    </lineage>
</organism>
<reference evidence="7" key="1">
    <citation type="journal article" date="2019" name="Int. J. Syst. Evol. Microbiol.">
        <title>The Global Catalogue of Microorganisms (GCM) 10K type strain sequencing project: providing services to taxonomists for standard genome sequencing and annotation.</title>
        <authorList>
            <consortium name="The Broad Institute Genomics Platform"/>
            <consortium name="The Broad Institute Genome Sequencing Center for Infectious Disease"/>
            <person name="Wu L."/>
            <person name="Ma J."/>
        </authorList>
    </citation>
    <scope>NUCLEOTIDE SEQUENCE [LARGE SCALE GENOMIC DNA]</scope>
    <source>
        <strain evidence="7">CGMCC 4.7020</strain>
    </source>
</reference>
<evidence type="ECO:0000256" key="4">
    <source>
        <dbReference type="SAM" id="MobiDB-lite"/>
    </source>
</evidence>
<evidence type="ECO:0000256" key="3">
    <source>
        <dbReference type="PROSITE-ProRule" id="PRU00266"/>
    </source>
</evidence>
<proteinExistence type="inferred from homology"/>
<dbReference type="SUPFAM" id="SSF69065">
    <property type="entry name" value="RNase III domain-like"/>
    <property type="match status" value="1"/>
</dbReference>
<dbReference type="InterPro" id="IPR014720">
    <property type="entry name" value="dsRBD_dom"/>
</dbReference>
<dbReference type="Proteomes" id="UP001597058">
    <property type="component" value="Unassembled WGS sequence"/>
</dbReference>
<name>A0ABW3XG83_9ACTN</name>
<evidence type="ECO:0000313" key="6">
    <source>
        <dbReference type="EMBL" id="MFD1308377.1"/>
    </source>
</evidence>
<comment type="similarity">
    <text evidence="1">Belongs to the ribonuclease III family.</text>
</comment>
<evidence type="ECO:0000313" key="7">
    <source>
        <dbReference type="Proteomes" id="UP001597058"/>
    </source>
</evidence>
<feature type="compositionally biased region" description="Polar residues" evidence="4">
    <location>
        <begin position="402"/>
        <end position="418"/>
    </location>
</feature>
<dbReference type="SUPFAM" id="SSF54768">
    <property type="entry name" value="dsRNA-binding domain-like"/>
    <property type="match status" value="2"/>
</dbReference>
<dbReference type="SMART" id="SM00358">
    <property type="entry name" value="DSRM"/>
    <property type="match status" value="2"/>
</dbReference>
<feature type="region of interest" description="Disordered" evidence="4">
    <location>
        <begin position="402"/>
        <end position="422"/>
    </location>
</feature>
<feature type="region of interest" description="Disordered" evidence="4">
    <location>
        <begin position="101"/>
        <end position="150"/>
    </location>
</feature>
<keyword evidence="7" id="KW-1185">Reference proteome</keyword>
<evidence type="ECO:0000259" key="5">
    <source>
        <dbReference type="PROSITE" id="PS50137"/>
    </source>
</evidence>